<reference evidence="18 19" key="1">
    <citation type="journal article" date="2019" name="Emerg. Microbes Infect.">
        <title>Comprehensive subspecies identification of 175 nontuberculous mycobacteria species based on 7547 genomic profiles.</title>
        <authorList>
            <person name="Matsumoto Y."/>
            <person name="Kinjo T."/>
            <person name="Motooka D."/>
            <person name="Nabeya D."/>
            <person name="Jung N."/>
            <person name="Uechi K."/>
            <person name="Horii T."/>
            <person name="Iida T."/>
            <person name="Fujita J."/>
            <person name="Nakamura S."/>
        </authorList>
    </citation>
    <scope>NUCLEOTIDE SEQUENCE [LARGE SCALE GENOMIC DNA]</scope>
    <source>
        <strain evidence="18 19">JCM 13323</strain>
    </source>
</reference>
<dbReference type="Pfam" id="PF00067">
    <property type="entry name" value="p450"/>
    <property type="match status" value="2"/>
</dbReference>
<keyword evidence="11" id="KW-1207">Sterol metabolism</keyword>
<keyword evidence="9" id="KW-0503">Monooxygenase</keyword>
<dbReference type="PANTHER" id="PTHR46696:SF4">
    <property type="entry name" value="BIOTIN BIOSYNTHESIS CYTOCHROME P450"/>
    <property type="match status" value="1"/>
</dbReference>
<sequence length="423" mass="46770">MTATVNTAADRPYDDLDISSIEFWGRAPEVRDQTFAELRAKGGVSWHPPVEAQPVPAAHAGFWAVTRNDLVVGASRDWERFSSADVSITVYDAPHEIQKSVTAFLSMDPPEHTRYRRLVSKAFTPRQLKRIDGVITAAAKRCVDALEAAGPGDFVPVVSNYMPSQVITGMIGVDDQDMREELVDLTVRLLAFGDPGIRDGVNMFEMFATTIFGLHAAANKYVALRRSKPGDDLVTALMDAEVDGERLTDEEIVSFFCALVVAGTDTTRNTITFGLKALTDFPEQRRLLLEDTPGRIDSAVVEMARWVSPVGSFVRRATRDTELGGRKITAGDRVALWYLSANRDEAVFENPWEFDILRDNAHQVAWGGGGPHYCLGANLAKLELRTLFTELLGRFPTIRSVGEPTYASSPFVSSIEHLNCEWD</sequence>
<dbReference type="GO" id="GO:0005506">
    <property type="term" value="F:iron ion binding"/>
    <property type="evidence" value="ECO:0007669"/>
    <property type="project" value="InterPro"/>
</dbReference>
<protein>
    <recommendedName>
        <fullName evidence="14">Steroid C26-monooxygenase</fullName>
    </recommendedName>
    <alternativeName>
        <fullName evidence="15">Cholest-4-en-3-one C26-monooxygenase</fullName>
    </alternativeName>
    <alternativeName>
        <fullName evidence="17">Cholesterol C26-monooxygenase</fullName>
    </alternativeName>
    <alternativeName>
        <fullName evidence="16">Steroid C27-monooxygenase</fullName>
    </alternativeName>
</protein>
<evidence type="ECO:0000256" key="13">
    <source>
        <dbReference type="ARBA" id="ARBA00049645"/>
    </source>
</evidence>
<dbReference type="InterPro" id="IPR001128">
    <property type="entry name" value="Cyt_P450"/>
</dbReference>
<keyword evidence="7" id="KW-0560">Oxidoreductase</keyword>
<evidence type="ECO:0000256" key="12">
    <source>
        <dbReference type="ARBA" id="ARBA00023221"/>
    </source>
</evidence>
<evidence type="ECO:0000256" key="11">
    <source>
        <dbReference type="ARBA" id="ARBA00023166"/>
    </source>
</evidence>
<keyword evidence="4" id="KW-0349">Heme</keyword>
<keyword evidence="10" id="KW-0443">Lipid metabolism</keyword>
<dbReference type="Proteomes" id="UP000466514">
    <property type="component" value="Chromosome"/>
</dbReference>
<evidence type="ECO:0000256" key="10">
    <source>
        <dbReference type="ARBA" id="ARBA00023098"/>
    </source>
</evidence>
<dbReference type="GO" id="GO:0006707">
    <property type="term" value="P:cholesterol catabolic process"/>
    <property type="evidence" value="ECO:0007669"/>
    <property type="project" value="TreeGrafter"/>
</dbReference>
<dbReference type="InterPro" id="IPR036396">
    <property type="entry name" value="Cyt_P450_sf"/>
</dbReference>
<evidence type="ECO:0000256" key="15">
    <source>
        <dbReference type="ARBA" id="ARBA00079588"/>
    </source>
</evidence>
<evidence type="ECO:0000313" key="18">
    <source>
        <dbReference type="EMBL" id="BBX67458.1"/>
    </source>
</evidence>
<evidence type="ECO:0000256" key="6">
    <source>
        <dbReference type="ARBA" id="ARBA00022963"/>
    </source>
</evidence>
<comment type="similarity">
    <text evidence="2">Belongs to the cytochrome P450 family.</text>
</comment>
<proteinExistence type="inferred from homology"/>
<dbReference type="GO" id="GO:0020037">
    <property type="term" value="F:heme binding"/>
    <property type="evidence" value="ECO:0007669"/>
    <property type="project" value="InterPro"/>
</dbReference>
<gene>
    <name evidence="18" type="ORF">MPSYJ_09190</name>
</gene>
<evidence type="ECO:0000256" key="2">
    <source>
        <dbReference type="ARBA" id="ARBA00010617"/>
    </source>
</evidence>
<dbReference type="GO" id="GO:0008395">
    <property type="term" value="F:steroid hydroxylase activity"/>
    <property type="evidence" value="ECO:0007669"/>
    <property type="project" value="TreeGrafter"/>
</dbReference>
<accession>A0A7I7M5K0</accession>
<keyword evidence="12" id="KW-0753">Steroid metabolism</keyword>
<dbReference type="PANTHER" id="PTHR46696">
    <property type="entry name" value="P450, PUTATIVE (EUROFUNG)-RELATED"/>
    <property type="match status" value="1"/>
</dbReference>
<comment type="pathway">
    <text evidence="13">Steroid metabolism; cholesterol degradation.</text>
</comment>
<dbReference type="KEGG" id="mpsc:MPSYJ_09190"/>
<comment type="cofactor">
    <cofactor evidence="1">
        <name>heme</name>
        <dbReference type="ChEBI" id="CHEBI:30413"/>
    </cofactor>
</comment>
<name>A0A7I7M5K0_9MYCO</name>
<dbReference type="Gene3D" id="1.10.630.10">
    <property type="entry name" value="Cytochrome P450"/>
    <property type="match status" value="1"/>
</dbReference>
<dbReference type="RefSeq" id="WP_163720595.1">
    <property type="nucleotide sequence ID" value="NZ_AP022574.1"/>
</dbReference>
<evidence type="ECO:0000256" key="1">
    <source>
        <dbReference type="ARBA" id="ARBA00001971"/>
    </source>
</evidence>
<dbReference type="GO" id="GO:0036199">
    <property type="term" value="F:cholest-4-en-3-one 26-monooxygenase activity"/>
    <property type="evidence" value="ECO:0007669"/>
    <property type="project" value="TreeGrafter"/>
</dbReference>
<evidence type="ECO:0000256" key="16">
    <source>
        <dbReference type="ARBA" id="ARBA00082981"/>
    </source>
</evidence>
<keyword evidence="5" id="KW-0479">Metal-binding</keyword>
<evidence type="ECO:0000256" key="7">
    <source>
        <dbReference type="ARBA" id="ARBA00023002"/>
    </source>
</evidence>
<evidence type="ECO:0000256" key="9">
    <source>
        <dbReference type="ARBA" id="ARBA00023033"/>
    </source>
</evidence>
<keyword evidence="8" id="KW-0408">Iron</keyword>
<dbReference type="PRINTS" id="PR00359">
    <property type="entry name" value="BP450"/>
</dbReference>
<dbReference type="EMBL" id="AP022574">
    <property type="protein sequence ID" value="BBX67458.1"/>
    <property type="molecule type" value="Genomic_DNA"/>
</dbReference>
<dbReference type="FunFam" id="1.10.630.10:FF:000018">
    <property type="entry name" value="Cytochrome P450 monooxygenase"/>
    <property type="match status" value="1"/>
</dbReference>
<evidence type="ECO:0000313" key="19">
    <source>
        <dbReference type="Proteomes" id="UP000466514"/>
    </source>
</evidence>
<evidence type="ECO:0000256" key="4">
    <source>
        <dbReference type="ARBA" id="ARBA00022617"/>
    </source>
</evidence>
<dbReference type="SUPFAM" id="SSF48264">
    <property type="entry name" value="Cytochrome P450"/>
    <property type="match status" value="1"/>
</dbReference>
<keyword evidence="3" id="KW-0153">Cholesterol metabolism</keyword>
<dbReference type="CDD" id="cd11033">
    <property type="entry name" value="CYP142-like"/>
    <property type="match status" value="1"/>
</dbReference>
<keyword evidence="19" id="KW-1185">Reference proteome</keyword>
<dbReference type="InterPro" id="IPR002397">
    <property type="entry name" value="Cyt_P450_B"/>
</dbReference>
<organism evidence="18 19">
    <name type="scientific">Mycolicibacterium psychrotolerans</name>
    <dbReference type="NCBI Taxonomy" id="216929"/>
    <lineage>
        <taxon>Bacteria</taxon>
        <taxon>Bacillati</taxon>
        <taxon>Actinomycetota</taxon>
        <taxon>Actinomycetes</taxon>
        <taxon>Mycobacteriales</taxon>
        <taxon>Mycobacteriaceae</taxon>
        <taxon>Mycolicibacterium</taxon>
    </lineage>
</organism>
<evidence type="ECO:0000256" key="5">
    <source>
        <dbReference type="ARBA" id="ARBA00022723"/>
    </source>
</evidence>
<evidence type="ECO:0000256" key="8">
    <source>
        <dbReference type="ARBA" id="ARBA00023004"/>
    </source>
</evidence>
<dbReference type="AlphaFoldDB" id="A0A7I7M5K0"/>
<keyword evidence="6" id="KW-0442">Lipid degradation</keyword>
<evidence type="ECO:0000256" key="3">
    <source>
        <dbReference type="ARBA" id="ARBA00022548"/>
    </source>
</evidence>
<evidence type="ECO:0000256" key="14">
    <source>
        <dbReference type="ARBA" id="ARBA00070775"/>
    </source>
</evidence>
<evidence type="ECO:0000256" key="17">
    <source>
        <dbReference type="ARBA" id="ARBA00083909"/>
    </source>
</evidence>